<dbReference type="GO" id="GO:0015109">
    <property type="term" value="F:chromate transmembrane transporter activity"/>
    <property type="evidence" value="ECO:0007669"/>
    <property type="project" value="InterPro"/>
</dbReference>
<feature type="transmembrane region" description="Helical" evidence="7">
    <location>
        <begin position="81"/>
        <end position="99"/>
    </location>
</feature>
<dbReference type="EMBL" id="CP002690">
    <property type="protein sequence ID" value="AEE14345.1"/>
    <property type="molecule type" value="Genomic_DNA"/>
</dbReference>
<dbReference type="STRING" id="747365.Thena_0711"/>
<evidence type="ECO:0000256" key="1">
    <source>
        <dbReference type="ARBA" id="ARBA00004651"/>
    </source>
</evidence>
<evidence type="ECO:0000256" key="6">
    <source>
        <dbReference type="ARBA" id="ARBA00023136"/>
    </source>
</evidence>
<name>M1E782_9BACT</name>
<comment type="subcellular location">
    <subcellularLocation>
        <location evidence="1">Cell membrane</location>
        <topology evidence="1">Multi-pass membrane protein</topology>
    </subcellularLocation>
</comment>
<evidence type="ECO:0000256" key="3">
    <source>
        <dbReference type="ARBA" id="ARBA00022475"/>
    </source>
</evidence>
<organism evidence="8 9">
    <name type="scientific">Thermodesulfobium narugense DSM 14796</name>
    <dbReference type="NCBI Taxonomy" id="747365"/>
    <lineage>
        <taxon>Bacteria</taxon>
        <taxon>Pseudomonadati</taxon>
        <taxon>Thermodesulfobiota</taxon>
        <taxon>Thermodesulfobiia</taxon>
        <taxon>Thermodesulfobiales</taxon>
        <taxon>Thermodesulfobiaceae</taxon>
        <taxon>Thermodesulfobium</taxon>
    </lineage>
</organism>
<keyword evidence="5 7" id="KW-1133">Transmembrane helix</keyword>
<sequence length="101" mass="11785">MLAFLFTFLPPIILLILVNPFYDRLSKRTWFYKGMIGVITALTSLLFSLGVQFYPQTITDPFTFLIMIISAISLYYKKPIIFTVICISICSYIYYGFLIHF</sequence>
<keyword evidence="4 7" id="KW-0812">Transmembrane</keyword>
<keyword evidence="9" id="KW-1185">Reference proteome</keyword>
<evidence type="ECO:0000256" key="4">
    <source>
        <dbReference type="ARBA" id="ARBA00022692"/>
    </source>
</evidence>
<keyword evidence="6 7" id="KW-0472">Membrane</keyword>
<accession>M1E782</accession>
<evidence type="ECO:0008006" key="10">
    <source>
        <dbReference type="Google" id="ProtNLM"/>
    </source>
</evidence>
<dbReference type="GO" id="GO:0005886">
    <property type="term" value="C:plasma membrane"/>
    <property type="evidence" value="ECO:0007669"/>
    <property type="project" value="UniProtKB-SubCell"/>
</dbReference>
<gene>
    <name evidence="8" type="ORF">Thena_0711</name>
</gene>
<evidence type="ECO:0000256" key="7">
    <source>
        <dbReference type="SAM" id="Phobius"/>
    </source>
</evidence>
<comment type="similarity">
    <text evidence="2">Belongs to the chromate ion transporter (CHR) (TC 2.A.51) family.</text>
</comment>
<dbReference type="KEGG" id="tnr:Thena_0711"/>
<dbReference type="Proteomes" id="UP000011765">
    <property type="component" value="Chromosome"/>
</dbReference>
<dbReference type="RefSeq" id="WP_013756072.1">
    <property type="nucleotide sequence ID" value="NC_015499.1"/>
</dbReference>
<evidence type="ECO:0000313" key="9">
    <source>
        <dbReference type="Proteomes" id="UP000011765"/>
    </source>
</evidence>
<evidence type="ECO:0000256" key="5">
    <source>
        <dbReference type="ARBA" id="ARBA00022989"/>
    </source>
</evidence>
<dbReference type="InterPro" id="IPR003370">
    <property type="entry name" value="Chromate_transpt"/>
</dbReference>
<feature type="transmembrane region" description="Helical" evidence="7">
    <location>
        <begin position="58"/>
        <end position="75"/>
    </location>
</feature>
<evidence type="ECO:0000313" key="8">
    <source>
        <dbReference type="EMBL" id="AEE14345.1"/>
    </source>
</evidence>
<dbReference type="HOGENOM" id="CLU_2290362_0_0_9"/>
<reference evidence="8 9" key="1">
    <citation type="submission" date="2011-04" db="EMBL/GenBank/DDBJ databases">
        <title>The complete genome of Thermodesulfobium narugense DSM 14796.</title>
        <authorList>
            <consortium name="US DOE Joint Genome Institute (JGI-PGF)"/>
            <person name="Lucas S."/>
            <person name="Han J."/>
            <person name="Lapidus A."/>
            <person name="Bruce D."/>
            <person name="Goodwin L."/>
            <person name="Pitluck S."/>
            <person name="Peters L."/>
            <person name="Kyrpides N."/>
            <person name="Mavromatis K."/>
            <person name="Pagani I."/>
            <person name="Ivanova N."/>
            <person name="Ovchinnikova G."/>
            <person name="Zhang X."/>
            <person name="Saunders L."/>
            <person name="Detter J.C."/>
            <person name="Tapia R."/>
            <person name="Han C."/>
            <person name="Land M."/>
            <person name="Hauser L."/>
            <person name="Markowitz V."/>
            <person name="Cheng J.-F."/>
            <person name="Hugenholtz P."/>
            <person name="Woyke T."/>
            <person name="Wu D."/>
            <person name="Spring S."/>
            <person name="Schroeder M."/>
            <person name="Brambilla E."/>
            <person name="Klenk H.-P."/>
            <person name="Eisen J.A."/>
        </authorList>
    </citation>
    <scope>NUCLEOTIDE SEQUENCE [LARGE SCALE GENOMIC DNA]</scope>
    <source>
        <strain evidence="8 9">DSM 14796</strain>
    </source>
</reference>
<dbReference type="eggNOG" id="COG2059">
    <property type="taxonomic scope" value="Bacteria"/>
</dbReference>
<dbReference type="Pfam" id="PF02417">
    <property type="entry name" value="Chromate_transp"/>
    <property type="match status" value="1"/>
</dbReference>
<proteinExistence type="inferred from homology"/>
<keyword evidence="3" id="KW-1003">Cell membrane</keyword>
<protein>
    <recommendedName>
        <fullName evidence="10">Chromate transporter</fullName>
    </recommendedName>
</protein>
<evidence type="ECO:0000256" key="2">
    <source>
        <dbReference type="ARBA" id="ARBA00005262"/>
    </source>
</evidence>
<feature type="transmembrane region" description="Helical" evidence="7">
    <location>
        <begin position="30"/>
        <end position="51"/>
    </location>
</feature>
<dbReference type="AlphaFoldDB" id="M1E782"/>